<evidence type="ECO:0000313" key="3">
    <source>
        <dbReference type="Proteomes" id="UP001159641"/>
    </source>
</evidence>
<sequence>MKSDNVYFRCKMESEIKSLLNEENIGKECLSDLMNFEPLPRPPTGRAQALKQPQTSPAFPLLRPNGGSGLRGRSAWVPAPLGRPEGQLGPGRLSLKVLSSERPVLTTCMRENPVTPYYLSQFLPHLPPPDIFLLTFYEFKTIFPD</sequence>
<reference evidence="2 3" key="1">
    <citation type="submission" date="2022-11" db="EMBL/GenBank/DDBJ databases">
        <title>Whole genome sequence of Eschrichtius robustus ER-17-0199.</title>
        <authorList>
            <person name="Bruniche-Olsen A."/>
            <person name="Black A.N."/>
            <person name="Fields C.J."/>
            <person name="Walden K."/>
            <person name="Dewoody J.A."/>
        </authorList>
    </citation>
    <scope>NUCLEOTIDE SEQUENCE [LARGE SCALE GENOMIC DNA]</scope>
    <source>
        <strain evidence="2">ER-17-0199</strain>
        <tissue evidence="2">Blubber</tissue>
    </source>
</reference>
<evidence type="ECO:0000313" key="2">
    <source>
        <dbReference type="EMBL" id="KAJ8784266.1"/>
    </source>
</evidence>
<protein>
    <submittedName>
        <fullName evidence="2">Uncharacterized protein</fullName>
    </submittedName>
</protein>
<dbReference type="AlphaFoldDB" id="A0AB34GZV4"/>
<name>A0AB34GZV4_ESCRO</name>
<comment type="caution">
    <text evidence="2">The sequence shown here is derived from an EMBL/GenBank/DDBJ whole genome shotgun (WGS) entry which is preliminary data.</text>
</comment>
<proteinExistence type="predicted"/>
<accession>A0AB34GZV4</accession>
<feature type="region of interest" description="Disordered" evidence="1">
    <location>
        <begin position="38"/>
        <end position="64"/>
    </location>
</feature>
<organism evidence="2 3">
    <name type="scientific">Eschrichtius robustus</name>
    <name type="common">California gray whale</name>
    <name type="synonym">Eschrichtius gibbosus</name>
    <dbReference type="NCBI Taxonomy" id="9764"/>
    <lineage>
        <taxon>Eukaryota</taxon>
        <taxon>Metazoa</taxon>
        <taxon>Chordata</taxon>
        <taxon>Craniata</taxon>
        <taxon>Vertebrata</taxon>
        <taxon>Euteleostomi</taxon>
        <taxon>Mammalia</taxon>
        <taxon>Eutheria</taxon>
        <taxon>Laurasiatheria</taxon>
        <taxon>Artiodactyla</taxon>
        <taxon>Whippomorpha</taxon>
        <taxon>Cetacea</taxon>
        <taxon>Mysticeti</taxon>
        <taxon>Eschrichtiidae</taxon>
        <taxon>Eschrichtius</taxon>
    </lineage>
</organism>
<dbReference type="EMBL" id="JAIQCJ010002067">
    <property type="protein sequence ID" value="KAJ8784266.1"/>
    <property type="molecule type" value="Genomic_DNA"/>
</dbReference>
<gene>
    <name evidence="2" type="ORF">J1605_008417</name>
</gene>
<dbReference type="Proteomes" id="UP001159641">
    <property type="component" value="Unassembled WGS sequence"/>
</dbReference>
<keyword evidence="3" id="KW-1185">Reference proteome</keyword>
<evidence type="ECO:0000256" key="1">
    <source>
        <dbReference type="SAM" id="MobiDB-lite"/>
    </source>
</evidence>